<protein>
    <submittedName>
        <fullName evidence="1">Uncharacterized protein</fullName>
    </submittedName>
</protein>
<dbReference type="Proteomes" id="UP001164929">
    <property type="component" value="Chromosome 8"/>
</dbReference>
<dbReference type="AlphaFoldDB" id="A0AAD6QDZ9"/>
<gene>
    <name evidence="1" type="ORF">NC653_021705</name>
</gene>
<name>A0AAD6QDZ9_9ROSI</name>
<evidence type="ECO:0000313" key="1">
    <source>
        <dbReference type="EMBL" id="KAJ6988881.1"/>
    </source>
</evidence>
<evidence type="ECO:0000313" key="2">
    <source>
        <dbReference type="Proteomes" id="UP001164929"/>
    </source>
</evidence>
<reference evidence="1" key="1">
    <citation type="journal article" date="2023" name="Mol. Ecol. Resour.">
        <title>Chromosome-level genome assembly of a triploid poplar Populus alba 'Berolinensis'.</title>
        <authorList>
            <person name="Chen S."/>
            <person name="Yu Y."/>
            <person name="Wang X."/>
            <person name="Wang S."/>
            <person name="Zhang T."/>
            <person name="Zhou Y."/>
            <person name="He R."/>
            <person name="Meng N."/>
            <person name="Wang Y."/>
            <person name="Liu W."/>
            <person name="Liu Z."/>
            <person name="Liu J."/>
            <person name="Guo Q."/>
            <person name="Huang H."/>
            <person name="Sederoff R.R."/>
            <person name="Wang G."/>
            <person name="Qu G."/>
            <person name="Chen S."/>
        </authorList>
    </citation>
    <scope>NUCLEOTIDE SEQUENCE</scope>
    <source>
        <strain evidence="1">SC-2020</strain>
    </source>
</reference>
<sequence length="149" mass="16826">MEQKLMFPRALGIQTGTVRDNVLFGKDMSKEIYSGCFGRVCFEPGYWDMGGWRFDSGGRERDEFEWRTKAENSTCKSMSIAIQIAVDAHTAHICSRQEMSHATLVSERLLYMLSINWEFLDAARPCSDGVIVQSGKFEDLIADPTGELV</sequence>
<proteinExistence type="predicted"/>
<dbReference type="EMBL" id="JAQIZT010000008">
    <property type="protein sequence ID" value="KAJ6988881.1"/>
    <property type="molecule type" value="Genomic_DNA"/>
</dbReference>
<accession>A0AAD6QDZ9</accession>
<comment type="caution">
    <text evidence="1">The sequence shown here is derived from an EMBL/GenBank/DDBJ whole genome shotgun (WGS) entry which is preliminary data.</text>
</comment>
<keyword evidence="2" id="KW-1185">Reference proteome</keyword>
<organism evidence="1 2">
    <name type="scientific">Populus alba x Populus x berolinensis</name>
    <dbReference type="NCBI Taxonomy" id="444605"/>
    <lineage>
        <taxon>Eukaryota</taxon>
        <taxon>Viridiplantae</taxon>
        <taxon>Streptophyta</taxon>
        <taxon>Embryophyta</taxon>
        <taxon>Tracheophyta</taxon>
        <taxon>Spermatophyta</taxon>
        <taxon>Magnoliopsida</taxon>
        <taxon>eudicotyledons</taxon>
        <taxon>Gunneridae</taxon>
        <taxon>Pentapetalae</taxon>
        <taxon>rosids</taxon>
        <taxon>fabids</taxon>
        <taxon>Malpighiales</taxon>
        <taxon>Salicaceae</taxon>
        <taxon>Saliceae</taxon>
        <taxon>Populus</taxon>
    </lineage>
</organism>